<dbReference type="Gene3D" id="3.80.10.10">
    <property type="entry name" value="Ribonuclease Inhibitor"/>
    <property type="match status" value="1"/>
</dbReference>
<proteinExistence type="predicted"/>
<reference evidence="1" key="2">
    <citation type="journal article" date="2023" name="Int. J. Mol. Sci.">
        <title>De Novo Assembly and Annotation of 11 Diverse Shrub Willow (Salix) Genomes Reveals Novel Gene Organization in Sex-Linked Regions.</title>
        <authorList>
            <person name="Hyden B."/>
            <person name="Feng K."/>
            <person name="Yates T.B."/>
            <person name="Jawdy S."/>
            <person name="Cereghino C."/>
            <person name="Smart L.B."/>
            <person name="Muchero W."/>
        </authorList>
    </citation>
    <scope>NUCLEOTIDE SEQUENCE [LARGE SCALE GENOMIC DNA]</scope>
    <source>
        <tissue evidence="1">Shoot tip</tissue>
    </source>
</reference>
<evidence type="ECO:0000313" key="2">
    <source>
        <dbReference type="Proteomes" id="UP001151529"/>
    </source>
</evidence>
<name>A0A9Q0Z8I7_SALVM</name>
<organism evidence="1 2">
    <name type="scientific">Salix viminalis</name>
    <name type="common">Common osier</name>
    <name type="synonym">Basket willow</name>
    <dbReference type="NCBI Taxonomy" id="40686"/>
    <lineage>
        <taxon>Eukaryota</taxon>
        <taxon>Viridiplantae</taxon>
        <taxon>Streptophyta</taxon>
        <taxon>Embryophyta</taxon>
        <taxon>Tracheophyta</taxon>
        <taxon>Spermatophyta</taxon>
        <taxon>Magnoliopsida</taxon>
        <taxon>eudicotyledons</taxon>
        <taxon>Gunneridae</taxon>
        <taxon>Pentapetalae</taxon>
        <taxon>rosids</taxon>
        <taxon>fabids</taxon>
        <taxon>Malpighiales</taxon>
        <taxon>Salicaceae</taxon>
        <taxon>Saliceae</taxon>
        <taxon>Salix</taxon>
    </lineage>
</organism>
<dbReference type="AlphaFoldDB" id="A0A9Q0Z8I7"/>
<evidence type="ECO:0000313" key="1">
    <source>
        <dbReference type="EMBL" id="KAJ6725262.1"/>
    </source>
</evidence>
<keyword evidence="2" id="KW-1185">Reference proteome</keyword>
<comment type="caution">
    <text evidence="1">The sequence shown here is derived from an EMBL/GenBank/DDBJ whole genome shotgun (WGS) entry which is preliminary data.</text>
</comment>
<reference evidence="1" key="1">
    <citation type="submission" date="2022-11" db="EMBL/GenBank/DDBJ databases">
        <authorList>
            <person name="Hyden B.L."/>
            <person name="Feng K."/>
            <person name="Yates T."/>
            <person name="Jawdy S."/>
            <person name="Smart L.B."/>
            <person name="Muchero W."/>
        </authorList>
    </citation>
    <scope>NUCLEOTIDE SEQUENCE</scope>
    <source>
        <tissue evidence="1">Shoot tip</tissue>
    </source>
</reference>
<accession>A0A9Q0Z8I7</accession>
<dbReference type="Proteomes" id="UP001151529">
    <property type="component" value="Chromosome 11"/>
</dbReference>
<dbReference type="InterPro" id="IPR032675">
    <property type="entry name" value="LRR_dom_sf"/>
</dbReference>
<gene>
    <name evidence="1" type="ORF">OIU85_023114</name>
</gene>
<sequence length="119" mass="13308">MHRPSRNGNSIFSCWIRLGNSSFHGSIPIELAKLNRFKPMMISFSFHDCDHWGDPTMVRVDPSFMNCFTGYMDFSANNLINGSVPEVTGNLLSLKESNLASNQLPGFAAPGIVNRQTIW</sequence>
<protein>
    <submittedName>
        <fullName evidence="1">Uncharacterized protein</fullName>
    </submittedName>
</protein>
<dbReference type="EMBL" id="JAPFFL010000005">
    <property type="protein sequence ID" value="KAJ6725262.1"/>
    <property type="molecule type" value="Genomic_DNA"/>
</dbReference>